<dbReference type="EMBL" id="CP012528">
    <property type="protein sequence ID" value="ALC48776.1"/>
    <property type="molecule type" value="Genomic_DNA"/>
</dbReference>
<feature type="domain" description="SprT-like" evidence="1">
    <location>
        <begin position="232"/>
        <end position="379"/>
    </location>
</feature>
<evidence type="ECO:0000313" key="3">
    <source>
        <dbReference type="Proteomes" id="UP000494163"/>
    </source>
</evidence>
<dbReference type="STRING" id="30019.A0A0M4ETB9"/>
<gene>
    <name evidence="2" type="ORF">Dbus_chrXg632</name>
</gene>
<proteinExistence type="predicted"/>
<organism evidence="2 3">
    <name type="scientific">Drosophila busckii</name>
    <name type="common">Fruit fly</name>
    <dbReference type="NCBI Taxonomy" id="30019"/>
    <lineage>
        <taxon>Eukaryota</taxon>
        <taxon>Metazoa</taxon>
        <taxon>Ecdysozoa</taxon>
        <taxon>Arthropoda</taxon>
        <taxon>Hexapoda</taxon>
        <taxon>Insecta</taxon>
        <taxon>Pterygota</taxon>
        <taxon>Neoptera</taxon>
        <taxon>Endopterygota</taxon>
        <taxon>Diptera</taxon>
        <taxon>Brachycera</taxon>
        <taxon>Muscomorpha</taxon>
        <taxon>Ephydroidea</taxon>
        <taxon>Drosophilidae</taxon>
        <taxon>Drosophila</taxon>
    </lineage>
</organism>
<dbReference type="PANTHER" id="PTHR23099:SF0">
    <property type="entry name" value="GERM CELL NUCLEAR ACIDIC PROTEIN"/>
    <property type="match status" value="1"/>
</dbReference>
<dbReference type="PANTHER" id="PTHR23099">
    <property type="entry name" value="TRANSCRIPTIONAL REGULATOR"/>
    <property type="match status" value="1"/>
</dbReference>
<dbReference type="SMART" id="SM00731">
    <property type="entry name" value="SprT"/>
    <property type="match status" value="1"/>
</dbReference>
<evidence type="ECO:0000259" key="1">
    <source>
        <dbReference type="SMART" id="SM00731"/>
    </source>
</evidence>
<dbReference type="AlphaFoldDB" id="A0A0M4ETB9"/>
<dbReference type="OMA" id="ANCRRHK"/>
<protein>
    <submittedName>
        <fullName evidence="2">CG11322</fullName>
    </submittedName>
</protein>
<feature type="non-terminal residue" evidence="2">
    <location>
        <position position="1"/>
    </location>
</feature>
<keyword evidence="3" id="KW-1185">Reference proteome</keyword>
<sequence>PLIYLNLRQPVAIVSSKPTADPRVDDDVELQKRMKKLLGLASTQRRLYNPMQNYDIPDDHMIEDTPALTLSSRLYPSSNAPTFLLPKVNGTINAVPSPMRAVRPAVLNASTLTDNISALILHNIVQRANADYFESQTPQHLKEPIDLNDLPSTDQRAHNCKKHQKIISQLQPNPELYSFIDSLRRKCSYKQLHSMRLCLIKICNFLAVDTPLNLCHPLALSYRHADLTTNRSLLARTLFDVLNHQIFYCGLHANIRWQYSMNRPSVVEHSIDAGGKRCSRIILWKNIKEVGMLIEGLLHEMCHAAAFVFHGETGHGDNCRKWAYRAKTLLPELPQVPDCEPSYKYSCLLCGNRSTGSVKFEDQQQQLRCYYCQFELHVDTCSIDNIHNLSLTEQQVTPFRQYVRENYLKCPERTYSAKLTTLNAQYMAQAAVN</sequence>
<feature type="non-terminal residue" evidence="2">
    <location>
        <position position="433"/>
    </location>
</feature>
<dbReference type="GO" id="GO:0006974">
    <property type="term" value="P:DNA damage response"/>
    <property type="evidence" value="ECO:0007669"/>
    <property type="project" value="UniProtKB-ARBA"/>
</dbReference>
<evidence type="ECO:0000313" key="2">
    <source>
        <dbReference type="EMBL" id="ALC48776.1"/>
    </source>
</evidence>
<accession>A0A0M4ETB9</accession>
<name>A0A0M4ETB9_DROBS</name>
<dbReference type="InterPro" id="IPR006640">
    <property type="entry name" value="SprT-like_domain"/>
</dbReference>
<dbReference type="OrthoDB" id="20772at2759"/>
<reference evidence="2 3" key="1">
    <citation type="submission" date="2015-08" db="EMBL/GenBank/DDBJ databases">
        <title>Ancestral chromatin configuration constrains chromatin evolution on differentiating sex chromosomes in Drosophila.</title>
        <authorList>
            <person name="Zhou Q."/>
            <person name="Bachtrog D."/>
        </authorList>
    </citation>
    <scope>NUCLEOTIDE SEQUENCE [LARGE SCALE GENOMIC DNA]</scope>
    <source>
        <tissue evidence="2">Whole larvae</tissue>
    </source>
</reference>
<dbReference type="GO" id="GO:0005634">
    <property type="term" value="C:nucleus"/>
    <property type="evidence" value="ECO:0007669"/>
    <property type="project" value="TreeGrafter"/>
</dbReference>
<dbReference type="Proteomes" id="UP000494163">
    <property type="component" value="Chromosome X"/>
</dbReference>
<dbReference type="Pfam" id="PF10263">
    <property type="entry name" value="SprT-like"/>
    <property type="match status" value="1"/>
</dbReference>